<dbReference type="PROSITE" id="PS50928">
    <property type="entry name" value="ABC_TM1"/>
    <property type="match status" value="1"/>
</dbReference>
<dbReference type="SUPFAM" id="SSF161098">
    <property type="entry name" value="MetI-like"/>
    <property type="match status" value="1"/>
</dbReference>
<evidence type="ECO:0000259" key="9">
    <source>
        <dbReference type="PROSITE" id="PS50928"/>
    </source>
</evidence>
<evidence type="ECO:0000256" key="4">
    <source>
        <dbReference type="ARBA" id="ARBA00022692"/>
    </source>
</evidence>
<dbReference type="GO" id="GO:0071916">
    <property type="term" value="F:dipeptide transmembrane transporter activity"/>
    <property type="evidence" value="ECO:0007669"/>
    <property type="project" value="TreeGrafter"/>
</dbReference>
<keyword evidence="3" id="KW-1003">Cell membrane</keyword>
<feature type="domain" description="ABC transmembrane type-1" evidence="9">
    <location>
        <begin position="69"/>
        <end position="261"/>
    </location>
</feature>
<evidence type="ECO:0000256" key="2">
    <source>
        <dbReference type="ARBA" id="ARBA00022448"/>
    </source>
</evidence>
<name>A0A3D9V757_THECX</name>
<reference evidence="10 11" key="1">
    <citation type="submission" date="2018-08" db="EMBL/GenBank/DDBJ databases">
        <title>Sequencing the genomes of 1000 actinobacteria strains.</title>
        <authorList>
            <person name="Klenk H.-P."/>
        </authorList>
    </citation>
    <scope>NUCLEOTIDE SEQUENCE [LARGE SCALE GENOMIC DNA]</scope>
    <source>
        <strain evidence="10 11">DSM 22891</strain>
    </source>
</reference>
<comment type="similarity">
    <text evidence="7">Belongs to the binding-protein-dependent transport system permease family.</text>
</comment>
<accession>A0A3D9V757</accession>
<dbReference type="RefSeq" id="WP_115851052.1">
    <property type="nucleotide sequence ID" value="NZ_QTUC01000001.1"/>
</dbReference>
<dbReference type="GO" id="GO:0005886">
    <property type="term" value="C:plasma membrane"/>
    <property type="evidence" value="ECO:0007669"/>
    <property type="project" value="UniProtKB-SubCell"/>
</dbReference>
<feature type="transmembrane region" description="Helical" evidence="7">
    <location>
        <begin position="12"/>
        <end position="31"/>
    </location>
</feature>
<sequence length="302" mass="32255">MRMVRFTPRFWISLAVFSVVVAFGVFGPMVAGDKLGEGVGGLYDPPSAQAWLGTDDLGHDIFTNLMFGTRTSLVIGFVAGAFATVIGVVVGLLAGYHGGRVEEALMGVTNVALAIPAIVVLILLSVALDFRSIVTMALVIAITSWPWTARAVRAQTSSVRTREHLDVARLSGAGTWNILLWDVLPYLMSYICMAFVLQISSAILAEAGLSLLGLGPSDSVSLGIMLNWALVGESLRTGAWWAFAPPTVLLTLIAFTLLMLQSSLDQVFNPRLRGGRRRPGLASLRPQTGVGLDVRGEEGGER</sequence>
<organism evidence="10 11">
    <name type="scientific">Thermasporomyces composti</name>
    <dbReference type="NCBI Taxonomy" id="696763"/>
    <lineage>
        <taxon>Bacteria</taxon>
        <taxon>Bacillati</taxon>
        <taxon>Actinomycetota</taxon>
        <taxon>Actinomycetes</taxon>
        <taxon>Propionibacteriales</taxon>
        <taxon>Nocardioidaceae</taxon>
        <taxon>Thermasporomyces</taxon>
    </lineage>
</organism>
<dbReference type="AlphaFoldDB" id="A0A3D9V757"/>
<evidence type="ECO:0000256" key="5">
    <source>
        <dbReference type="ARBA" id="ARBA00022989"/>
    </source>
</evidence>
<evidence type="ECO:0000313" key="10">
    <source>
        <dbReference type="EMBL" id="REF37622.1"/>
    </source>
</evidence>
<evidence type="ECO:0000313" key="11">
    <source>
        <dbReference type="Proteomes" id="UP000256485"/>
    </source>
</evidence>
<feature type="transmembrane region" description="Helical" evidence="7">
    <location>
        <begin position="133"/>
        <end position="152"/>
    </location>
</feature>
<dbReference type="Gene3D" id="1.10.3720.10">
    <property type="entry name" value="MetI-like"/>
    <property type="match status" value="1"/>
</dbReference>
<keyword evidence="2 7" id="KW-0813">Transport</keyword>
<dbReference type="Proteomes" id="UP000256485">
    <property type="component" value="Unassembled WGS sequence"/>
</dbReference>
<dbReference type="CDD" id="cd06261">
    <property type="entry name" value="TM_PBP2"/>
    <property type="match status" value="1"/>
</dbReference>
<comment type="subcellular location">
    <subcellularLocation>
        <location evidence="1 7">Cell membrane</location>
        <topology evidence="1 7">Multi-pass membrane protein</topology>
    </subcellularLocation>
</comment>
<dbReference type="PANTHER" id="PTHR43386">
    <property type="entry name" value="OLIGOPEPTIDE TRANSPORT SYSTEM PERMEASE PROTEIN APPC"/>
    <property type="match status" value="1"/>
</dbReference>
<dbReference type="OrthoDB" id="8906042at2"/>
<feature type="transmembrane region" description="Helical" evidence="7">
    <location>
        <begin position="73"/>
        <end position="96"/>
    </location>
</feature>
<evidence type="ECO:0000256" key="3">
    <source>
        <dbReference type="ARBA" id="ARBA00022475"/>
    </source>
</evidence>
<evidence type="ECO:0000256" key="8">
    <source>
        <dbReference type="SAM" id="MobiDB-lite"/>
    </source>
</evidence>
<comment type="caution">
    <text evidence="10">The sequence shown here is derived from an EMBL/GenBank/DDBJ whole genome shotgun (WGS) entry which is preliminary data.</text>
</comment>
<evidence type="ECO:0000256" key="1">
    <source>
        <dbReference type="ARBA" id="ARBA00004651"/>
    </source>
</evidence>
<dbReference type="EMBL" id="QTUC01000001">
    <property type="protein sequence ID" value="REF37622.1"/>
    <property type="molecule type" value="Genomic_DNA"/>
</dbReference>
<feature type="transmembrane region" description="Helical" evidence="7">
    <location>
        <begin position="108"/>
        <end position="127"/>
    </location>
</feature>
<feature type="transmembrane region" description="Helical" evidence="7">
    <location>
        <begin position="187"/>
        <end position="212"/>
    </location>
</feature>
<dbReference type="InterPro" id="IPR035906">
    <property type="entry name" value="MetI-like_sf"/>
</dbReference>
<proteinExistence type="inferred from homology"/>
<keyword evidence="6 7" id="KW-0472">Membrane</keyword>
<keyword evidence="5 7" id="KW-1133">Transmembrane helix</keyword>
<dbReference type="InterPro" id="IPR000515">
    <property type="entry name" value="MetI-like"/>
</dbReference>
<dbReference type="PANTHER" id="PTHR43386:SF1">
    <property type="entry name" value="D,D-DIPEPTIDE TRANSPORT SYSTEM PERMEASE PROTEIN DDPC-RELATED"/>
    <property type="match status" value="1"/>
</dbReference>
<evidence type="ECO:0000256" key="7">
    <source>
        <dbReference type="RuleBase" id="RU363032"/>
    </source>
</evidence>
<protein>
    <submittedName>
        <fullName evidence="10">Peptide/nickel transport system permease protein</fullName>
    </submittedName>
</protein>
<dbReference type="InterPro" id="IPR050366">
    <property type="entry name" value="BP-dependent_transpt_permease"/>
</dbReference>
<evidence type="ECO:0000256" key="6">
    <source>
        <dbReference type="ARBA" id="ARBA00023136"/>
    </source>
</evidence>
<dbReference type="Pfam" id="PF00528">
    <property type="entry name" value="BPD_transp_1"/>
    <property type="match status" value="1"/>
</dbReference>
<feature type="region of interest" description="Disordered" evidence="8">
    <location>
        <begin position="278"/>
        <end position="302"/>
    </location>
</feature>
<feature type="transmembrane region" description="Helical" evidence="7">
    <location>
        <begin position="249"/>
        <end position="268"/>
    </location>
</feature>
<keyword evidence="11" id="KW-1185">Reference proteome</keyword>
<keyword evidence="4 7" id="KW-0812">Transmembrane</keyword>
<gene>
    <name evidence="10" type="ORF">DFJ64_3067</name>
</gene>